<dbReference type="InterPro" id="IPR000182">
    <property type="entry name" value="GNAT_dom"/>
</dbReference>
<dbReference type="EMBL" id="CP000853">
    <property type="protein sequence ID" value="ABW19528.1"/>
    <property type="molecule type" value="Genomic_DNA"/>
</dbReference>
<evidence type="ECO:0000313" key="2">
    <source>
        <dbReference type="EMBL" id="ABW19528.1"/>
    </source>
</evidence>
<gene>
    <name evidence="2" type="ordered locus">Clos_1991</name>
</gene>
<dbReference type="CDD" id="cd04301">
    <property type="entry name" value="NAT_SF"/>
    <property type="match status" value="1"/>
</dbReference>
<dbReference type="Gene3D" id="3.40.630.30">
    <property type="match status" value="1"/>
</dbReference>
<protein>
    <submittedName>
        <fullName evidence="2">GCN5-related N-acetyltransferase</fullName>
    </submittedName>
</protein>
<dbReference type="InterPro" id="IPR016181">
    <property type="entry name" value="Acyl_CoA_acyltransferase"/>
</dbReference>
<organism evidence="2 3">
    <name type="scientific">Alkaliphilus oremlandii (strain OhILAs)</name>
    <name type="common">Clostridium oremlandii (strain OhILAs)</name>
    <dbReference type="NCBI Taxonomy" id="350688"/>
    <lineage>
        <taxon>Bacteria</taxon>
        <taxon>Bacillati</taxon>
        <taxon>Bacillota</taxon>
        <taxon>Clostridia</taxon>
        <taxon>Peptostreptococcales</taxon>
        <taxon>Natronincolaceae</taxon>
        <taxon>Alkaliphilus</taxon>
    </lineage>
</organism>
<dbReference type="eggNOG" id="COG0454">
    <property type="taxonomic scope" value="Bacteria"/>
</dbReference>
<dbReference type="GO" id="GO:0016747">
    <property type="term" value="F:acyltransferase activity, transferring groups other than amino-acyl groups"/>
    <property type="evidence" value="ECO:0007669"/>
    <property type="project" value="InterPro"/>
</dbReference>
<keyword evidence="2" id="KW-0808">Transferase</keyword>
<dbReference type="RefSeq" id="WP_012159838.1">
    <property type="nucleotide sequence ID" value="NC_009922.1"/>
</dbReference>
<sequence length="162" mass="19034">MLKIEKIGYDKLENLLSMYREKAKWLNKIGKPMWNMEFLEKSKFIKKYNDPECFIAYLNNSPIGGFILVERDEFFWGANSHLGAYYIHKIVVKDGYTGQGNAQKMIKWAEAYAKIAGKEKIRLDCYEDRNYLMQLYTSCGFNLVEVKTMPDGIRIAQFEKKL</sequence>
<dbReference type="AlphaFoldDB" id="A8MI96"/>
<dbReference type="SUPFAM" id="SSF55729">
    <property type="entry name" value="Acyl-CoA N-acyltransferases (Nat)"/>
    <property type="match status" value="1"/>
</dbReference>
<dbReference type="HOGENOM" id="CLU_013985_13_3_9"/>
<name>A8MI96_ALKOO</name>
<accession>A8MI96</accession>
<dbReference type="KEGG" id="aoe:Clos_1991"/>
<dbReference type="Pfam" id="PF00583">
    <property type="entry name" value="Acetyltransf_1"/>
    <property type="match status" value="1"/>
</dbReference>
<evidence type="ECO:0000313" key="3">
    <source>
        <dbReference type="Proteomes" id="UP000000269"/>
    </source>
</evidence>
<feature type="domain" description="N-acetyltransferase" evidence="1">
    <location>
        <begin position="2"/>
        <end position="162"/>
    </location>
</feature>
<evidence type="ECO:0000259" key="1">
    <source>
        <dbReference type="PROSITE" id="PS51186"/>
    </source>
</evidence>
<dbReference type="OrthoDB" id="6382410at2"/>
<dbReference type="PROSITE" id="PS51186">
    <property type="entry name" value="GNAT"/>
    <property type="match status" value="1"/>
</dbReference>
<keyword evidence="3" id="KW-1185">Reference proteome</keyword>
<reference evidence="3" key="1">
    <citation type="submission" date="2007-10" db="EMBL/GenBank/DDBJ databases">
        <title>Complete genome of Alkaliphilus oremlandii OhILAs.</title>
        <authorList>
            <person name="Copeland A."/>
            <person name="Lucas S."/>
            <person name="Lapidus A."/>
            <person name="Barry K."/>
            <person name="Detter J.C."/>
            <person name="Glavina del Rio T."/>
            <person name="Hammon N."/>
            <person name="Israni S."/>
            <person name="Dalin E."/>
            <person name="Tice H."/>
            <person name="Pitluck S."/>
            <person name="Chain P."/>
            <person name="Malfatti S."/>
            <person name="Shin M."/>
            <person name="Vergez L."/>
            <person name="Schmutz J."/>
            <person name="Larimer F."/>
            <person name="Land M."/>
            <person name="Hauser L."/>
            <person name="Kyrpides N."/>
            <person name="Mikhailova N."/>
            <person name="Stolz J.F."/>
            <person name="Dawson A."/>
            <person name="Fisher E."/>
            <person name="Crable B."/>
            <person name="Perera E."/>
            <person name="Lisak J."/>
            <person name="Ranganathan M."/>
            <person name="Basu P."/>
            <person name="Richardson P."/>
        </authorList>
    </citation>
    <scope>NUCLEOTIDE SEQUENCE [LARGE SCALE GENOMIC DNA]</scope>
    <source>
        <strain evidence="3">OhILAs</strain>
    </source>
</reference>
<proteinExistence type="predicted"/>
<dbReference type="Proteomes" id="UP000000269">
    <property type="component" value="Chromosome"/>
</dbReference>